<evidence type="ECO:0000313" key="10">
    <source>
        <dbReference type="Proteomes" id="UP000317494"/>
    </source>
</evidence>
<dbReference type="Proteomes" id="UP000317494">
    <property type="component" value="Unassembled WGS sequence"/>
</dbReference>
<feature type="domain" description="RSE1/DDB1/CPSF1 second beta-propeller" evidence="8">
    <location>
        <begin position="452"/>
        <end position="765"/>
    </location>
</feature>
<keyword evidence="10" id="KW-1185">Reference proteome</keyword>
<gene>
    <name evidence="9" type="ORF">SeMB42_g04669</name>
</gene>
<name>A0A507CWW2_9FUNG</name>
<feature type="domain" description="RSE1/DDB1/CPSF1 C-terminal" evidence="6">
    <location>
        <begin position="812"/>
        <end position="1128"/>
    </location>
</feature>
<dbReference type="InterPro" id="IPR015943">
    <property type="entry name" value="WD40/YVTN_repeat-like_dom_sf"/>
</dbReference>
<comment type="caution">
    <text evidence="9">The sequence shown here is derived from an EMBL/GenBank/DDBJ whole genome shotgun (WGS) entry which is preliminary data.</text>
</comment>
<dbReference type="AlphaFoldDB" id="A0A507CWW2"/>
<feature type="domain" description="RSE1/DDB1/CPSF1 first beta-propeller" evidence="7">
    <location>
        <begin position="60"/>
        <end position="396"/>
    </location>
</feature>
<dbReference type="GO" id="GO:0003676">
    <property type="term" value="F:nucleic acid binding"/>
    <property type="evidence" value="ECO:0007669"/>
    <property type="project" value="InterPro"/>
</dbReference>
<feature type="region of interest" description="Disordered" evidence="5">
    <location>
        <begin position="1"/>
        <end position="40"/>
    </location>
</feature>
<dbReference type="Pfam" id="PF10433">
    <property type="entry name" value="Beta-prop_RSE1_1st"/>
    <property type="match status" value="1"/>
</dbReference>
<dbReference type="VEuPathDB" id="FungiDB:SeMB42_g04669"/>
<dbReference type="EMBL" id="QEAN01000195">
    <property type="protein sequence ID" value="TPX43633.1"/>
    <property type="molecule type" value="Genomic_DNA"/>
</dbReference>
<evidence type="ECO:0000313" key="9">
    <source>
        <dbReference type="EMBL" id="TPX43633.1"/>
    </source>
</evidence>
<dbReference type="GO" id="GO:0005634">
    <property type="term" value="C:nucleus"/>
    <property type="evidence" value="ECO:0007669"/>
    <property type="project" value="UniProtKB-SubCell"/>
</dbReference>
<dbReference type="SUPFAM" id="SSF50978">
    <property type="entry name" value="WD40 repeat-like"/>
    <property type="match status" value="1"/>
</dbReference>
<dbReference type="InterPro" id="IPR004871">
    <property type="entry name" value="RSE1/DDB1/CPSF1_C"/>
</dbReference>
<evidence type="ECO:0000256" key="1">
    <source>
        <dbReference type="ARBA" id="ARBA00004123"/>
    </source>
</evidence>
<dbReference type="InterPro" id="IPR058543">
    <property type="entry name" value="Beta-prop_RSE1/DDB1/CPSF1_2nd"/>
</dbReference>
<dbReference type="InterPro" id="IPR018846">
    <property type="entry name" value="Beta-prop_RSE1/DDB1/CPSF1_1st"/>
</dbReference>
<keyword evidence="4" id="KW-0539">Nucleus</keyword>
<evidence type="ECO:0000259" key="8">
    <source>
        <dbReference type="Pfam" id="PF23726"/>
    </source>
</evidence>
<dbReference type="InterPro" id="IPR011047">
    <property type="entry name" value="Quinoprotein_ADH-like_sf"/>
</dbReference>
<dbReference type="InterPro" id="IPR050358">
    <property type="entry name" value="RSE1/DDB1/CFT1"/>
</dbReference>
<dbReference type="SUPFAM" id="SSF50998">
    <property type="entry name" value="Quinoprotein alcohol dehydrogenase-like"/>
    <property type="match status" value="1"/>
</dbReference>
<dbReference type="InterPro" id="IPR036322">
    <property type="entry name" value="WD40_repeat_dom_sf"/>
</dbReference>
<dbReference type="PANTHER" id="PTHR10644">
    <property type="entry name" value="DNA REPAIR/RNA PROCESSING CPSF FAMILY"/>
    <property type="match status" value="1"/>
</dbReference>
<evidence type="ECO:0000256" key="2">
    <source>
        <dbReference type="ARBA" id="ARBA00007453"/>
    </source>
</evidence>
<comment type="subcellular location">
    <subcellularLocation>
        <location evidence="1">Nucleus</location>
    </subcellularLocation>
</comment>
<evidence type="ECO:0000256" key="5">
    <source>
        <dbReference type="SAM" id="MobiDB-lite"/>
    </source>
</evidence>
<dbReference type="Gene3D" id="2.130.10.10">
    <property type="entry name" value="YVTN repeat-like/Quinoprotein amine dehydrogenase"/>
    <property type="match status" value="3"/>
</dbReference>
<reference evidence="9 10" key="1">
    <citation type="journal article" date="2019" name="Sci. Rep.">
        <title>Comparative genomics of chytrid fungi reveal insights into the obligate biotrophic and pathogenic lifestyle of Synchytrium endobioticum.</title>
        <authorList>
            <person name="van de Vossenberg B.T.L.H."/>
            <person name="Warris S."/>
            <person name="Nguyen H.D.T."/>
            <person name="van Gent-Pelzer M.P.E."/>
            <person name="Joly D.L."/>
            <person name="van de Geest H.C."/>
            <person name="Bonants P.J.M."/>
            <person name="Smith D.S."/>
            <person name="Levesque C.A."/>
            <person name="van der Lee T.A.J."/>
        </authorList>
    </citation>
    <scope>NUCLEOTIDE SEQUENCE [LARGE SCALE GENOMIC DNA]</scope>
    <source>
        <strain evidence="9 10">MB42</strain>
    </source>
</reference>
<evidence type="ECO:0000259" key="6">
    <source>
        <dbReference type="Pfam" id="PF03178"/>
    </source>
</evidence>
<dbReference type="STRING" id="286115.A0A507CWW2"/>
<evidence type="ECO:0000259" key="7">
    <source>
        <dbReference type="Pfam" id="PF10433"/>
    </source>
</evidence>
<dbReference type="Pfam" id="PF23726">
    <property type="entry name" value="Beta-prop_RSE1_2nd"/>
    <property type="match status" value="1"/>
</dbReference>
<evidence type="ECO:0000256" key="4">
    <source>
        <dbReference type="ARBA" id="ARBA00023242"/>
    </source>
</evidence>
<sequence length="1168" mass="129020">MKYGTDLASSGALRPPLPRKTNDLGSSRRPETQSPPSSQALHYFSPECLLPQTTSMCDLNLILAKGCHFEINRVAEDGLRKLLDVPIYGRIAVMELYRPSGRKTDLLFITTERYRFCVVSWDSDSSEIITEAMGDLIDRTGRQADNGCIASVDPRARLMAVHAYQGVLRVIPMLHPGNARGWNSTTRAAEPSGQSVKGKAAIRDRKMGELGDAFNLRLDELQVYAMTFLDTDERDRPLLAVLCQDTKENRHVKTFEVAMPQKELVEGPWLQANVDVGARMLIPVPAISGGGVFVVGERSVTYVNGRTEPIEIEMKPTIIKSYTPIDADGSRYLLGDYLGNLFVLVAYKANGFTSELRLERLGETSAASALTYLDNGYVHVGSHYGDSQLIRLSSDKEESGDFFQVLDSYPNLAPIVDFSVVDLERQGQGQIVACCGVGKDGSLRIVRNGIGINEIAELEMSGLKSVWALRPHSDAVYDDTIMLSFTNETRLLYADVEGEMSEMEDGGAIHMNESTLFALNMRGDNFIQVTSSGAYLLSTDDKIVKHSWQPPAEARIVQASANFTQVLLALSGGHLVYLELSDRQELVQVSDTKVDYEVSCVDISPLQGPQAISKVCAIGLWGEGGVQVLGIPNWNVIAAESLGEEVIPRAVQLSMFDGIPYLLAALGDGTLYNYIMDSATGTLRDKRKISLGTQPVSLRPFRGADGRNHIFAASDRPTVIYSNNQKLLYSNVNLKEVIHMTPFNLAAAPNALALATPDKLRIGTVDEVQKLHIRTIPLGEFARRITHENSHRVFGILTTRIEVDDGGMEAERSFLKILDDQTFDLIDTFELQQFEMPESITIVSFINDPQPTFAVGTAFAVPTEAEPSRGRILLFRLTSARRLSLIAATEIPGSAYSIVSLQERLVASVNSRIIVFSFDLSRDALHAILTPKSSHHGHIVALYLAVHGHFLLVGDMMKSVSVLRLGADDALEEVAKDYSTHWMTAVQMLDDETYLGGDSMYNLLAWRKRSEGVTDEDRQRLELIGEWHLADQVNRFRQGSLVIQLPDSQPPAIPRFLFCTLTGTLGVICTLSDDMFALLSQVEANLSNVIKGVGGLDHAEYRSFIDERRIGRPGGKNFVDGDFVERILELDEARLLRVIEGNGMDETSKLNMTSEALVRLIEDLNRLH</sequence>
<comment type="similarity">
    <text evidence="2">Belongs to the DDB1 family.</text>
</comment>
<proteinExistence type="inferred from homology"/>
<evidence type="ECO:0000256" key="3">
    <source>
        <dbReference type="ARBA" id="ARBA00014577"/>
    </source>
</evidence>
<feature type="compositionally biased region" description="Basic and acidic residues" evidence="5">
    <location>
        <begin position="20"/>
        <end position="31"/>
    </location>
</feature>
<organism evidence="9 10">
    <name type="scientific">Synchytrium endobioticum</name>
    <dbReference type="NCBI Taxonomy" id="286115"/>
    <lineage>
        <taxon>Eukaryota</taxon>
        <taxon>Fungi</taxon>
        <taxon>Fungi incertae sedis</taxon>
        <taxon>Chytridiomycota</taxon>
        <taxon>Chytridiomycota incertae sedis</taxon>
        <taxon>Chytridiomycetes</taxon>
        <taxon>Synchytriales</taxon>
        <taxon>Synchytriaceae</taxon>
        <taxon>Synchytrium</taxon>
    </lineage>
</organism>
<dbReference type="Gene3D" id="1.10.150.910">
    <property type="match status" value="1"/>
</dbReference>
<protein>
    <recommendedName>
        <fullName evidence="3">DNA damage-binding protein 1</fullName>
    </recommendedName>
</protein>
<accession>A0A507CWW2</accession>
<dbReference type="Pfam" id="PF03178">
    <property type="entry name" value="CPSF_A"/>
    <property type="match status" value="1"/>
</dbReference>